<dbReference type="Pfam" id="PF04116">
    <property type="entry name" value="FA_hydroxylase"/>
    <property type="match status" value="1"/>
</dbReference>
<comment type="subcellular location">
    <subcellularLocation>
        <location evidence="1">Endomembrane system</location>
        <topology evidence="1">Multi-pass membrane protein</topology>
    </subcellularLocation>
</comment>
<keyword evidence="5" id="KW-0443">Lipid metabolism</keyword>
<dbReference type="Proteomes" id="UP000249873">
    <property type="component" value="Chromosome"/>
</dbReference>
<dbReference type="KEGG" id="als:DJ013_04435"/>
<feature type="domain" description="Fatty acid hydroxylase" evidence="8">
    <location>
        <begin position="113"/>
        <end position="250"/>
    </location>
</feature>
<gene>
    <name evidence="9" type="ORF">DJ013_04435</name>
</gene>
<keyword evidence="3 7" id="KW-1133">Transmembrane helix</keyword>
<sequence>MEVIELLKDEILGFLGINEVWKVLQSGDFSVFLTWAGIKAVLIPFIPFLLLIELVMGYINKKPNTKIYPIIFFVHVLNRLISRVIAIGMTAIIIAHLQPYALFQTTMTWYWLIYGYIVWEFAHFIYHYLGHKVRLFWCLHSTHHVPEEMNLSVTYAHFFLEGPYADIIRGTICILAGIHPALLFLIMFIDGTYGAFIHIGEGISKSGRLGIYSKWLLTPLHHRIHHARNPLYMDTNFCNMLNIWDRVFGTFQEEDKAVKMEYGITRNVNTKNIIDVYFGEFIALFKDVWHAPGIKNKFLYVWMPPGWSHTGNHQTAQIVRDTYFEENSQ</sequence>
<dbReference type="GO" id="GO:0006643">
    <property type="term" value="P:membrane lipid metabolic process"/>
    <property type="evidence" value="ECO:0007669"/>
    <property type="project" value="TreeGrafter"/>
</dbReference>
<evidence type="ECO:0000313" key="9">
    <source>
        <dbReference type="EMBL" id="AWV97456.1"/>
    </source>
</evidence>
<evidence type="ECO:0000313" key="10">
    <source>
        <dbReference type="Proteomes" id="UP000249873"/>
    </source>
</evidence>
<feature type="transmembrane region" description="Helical" evidence="7">
    <location>
        <begin position="80"/>
        <end position="97"/>
    </location>
</feature>
<keyword evidence="2 7" id="KW-0812">Transmembrane</keyword>
<dbReference type="GO" id="GO:0050479">
    <property type="term" value="F:glyceryl-ether monooxygenase activity"/>
    <property type="evidence" value="ECO:0007669"/>
    <property type="project" value="TreeGrafter"/>
</dbReference>
<dbReference type="GO" id="GO:0016020">
    <property type="term" value="C:membrane"/>
    <property type="evidence" value="ECO:0007669"/>
    <property type="project" value="GOC"/>
</dbReference>
<feature type="transmembrane region" description="Helical" evidence="7">
    <location>
        <begin position="167"/>
        <end position="189"/>
    </location>
</feature>
<proteinExistence type="predicted"/>
<dbReference type="GO" id="GO:0005506">
    <property type="term" value="F:iron ion binding"/>
    <property type="evidence" value="ECO:0007669"/>
    <property type="project" value="InterPro"/>
</dbReference>
<evidence type="ECO:0000256" key="2">
    <source>
        <dbReference type="ARBA" id="ARBA00022692"/>
    </source>
</evidence>
<evidence type="ECO:0000256" key="1">
    <source>
        <dbReference type="ARBA" id="ARBA00004127"/>
    </source>
</evidence>
<evidence type="ECO:0000256" key="4">
    <source>
        <dbReference type="ARBA" id="ARBA00023002"/>
    </source>
</evidence>
<dbReference type="PANTHER" id="PTHR21624:SF1">
    <property type="entry name" value="ALKYLGLYCEROL MONOOXYGENASE"/>
    <property type="match status" value="1"/>
</dbReference>
<reference evidence="9 10" key="1">
    <citation type="submission" date="2018-05" db="EMBL/GenBank/DDBJ databases">
        <title>Complete genome sequence of Arcticibacterium luteifluviistationis SM1504T, a cytophagaceae bacterium isolated from Arctic surface seawater.</title>
        <authorList>
            <person name="Li Y."/>
            <person name="Qin Q.-L."/>
        </authorList>
    </citation>
    <scope>NUCLEOTIDE SEQUENCE [LARGE SCALE GENOMIC DNA]</scope>
    <source>
        <strain evidence="9 10">SM1504</strain>
    </source>
</reference>
<dbReference type="AlphaFoldDB" id="A0A2Z4G8I2"/>
<dbReference type="GO" id="GO:0008610">
    <property type="term" value="P:lipid biosynthetic process"/>
    <property type="evidence" value="ECO:0007669"/>
    <property type="project" value="InterPro"/>
</dbReference>
<dbReference type="PANTHER" id="PTHR21624">
    <property type="entry name" value="STEROL DESATURASE-RELATED PROTEIN"/>
    <property type="match status" value="1"/>
</dbReference>
<name>A0A2Z4G8I2_9BACT</name>
<evidence type="ECO:0000256" key="3">
    <source>
        <dbReference type="ARBA" id="ARBA00022989"/>
    </source>
</evidence>
<dbReference type="OrthoDB" id="9770329at2"/>
<accession>A0A2Z4G8I2</accession>
<keyword evidence="4" id="KW-0560">Oxidoreductase</keyword>
<feature type="transmembrane region" description="Helical" evidence="7">
    <location>
        <begin position="109"/>
        <end position="129"/>
    </location>
</feature>
<keyword evidence="10" id="KW-1185">Reference proteome</keyword>
<evidence type="ECO:0000256" key="6">
    <source>
        <dbReference type="ARBA" id="ARBA00023136"/>
    </source>
</evidence>
<dbReference type="EMBL" id="CP029480">
    <property type="protein sequence ID" value="AWV97456.1"/>
    <property type="molecule type" value="Genomic_DNA"/>
</dbReference>
<protein>
    <submittedName>
        <fullName evidence="9">Fatty acid hydroxylase</fullName>
    </submittedName>
</protein>
<dbReference type="RefSeq" id="WP_111370558.1">
    <property type="nucleotide sequence ID" value="NZ_CP029480.1"/>
</dbReference>
<feature type="transmembrane region" description="Helical" evidence="7">
    <location>
        <begin position="32"/>
        <end position="59"/>
    </location>
</feature>
<evidence type="ECO:0000259" key="8">
    <source>
        <dbReference type="Pfam" id="PF04116"/>
    </source>
</evidence>
<dbReference type="GO" id="GO:0012505">
    <property type="term" value="C:endomembrane system"/>
    <property type="evidence" value="ECO:0007669"/>
    <property type="project" value="UniProtKB-SubCell"/>
</dbReference>
<keyword evidence="6 7" id="KW-0472">Membrane</keyword>
<dbReference type="InterPro" id="IPR006694">
    <property type="entry name" value="Fatty_acid_hydroxylase"/>
</dbReference>
<evidence type="ECO:0000256" key="7">
    <source>
        <dbReference type="SAM" id="Phobius"/>
    </source>
</evidence>
<organism evidence="9 10">
    <name type="scientific">Arcticibacterium luteifluviistationis</name>
    <dbReference type="NCBI Taxonomy" id="1784714"/>
    <lineage>
        <taxon>Bacteria</taxon>
        <taxon>Pseudomonadati</taxon>
        <taxon>Bacteroidota</taxon>
        <taxon>Cytophagia</taxon>
        <taxon>Cytophagales</taxon>
        <taxon>Leadbetterellaceae</taxon>
        <taxon>Arcticibacterium</taxon>
    </lineage>
</organism>
<evidence type="ECO:0000256" key="5">
    <source>
        <dbReference type="ARBA" id="ARBA00023098"/>
    </source>
</evidence>
<dbReference type="InterPro" id="IPR051689">
    <property type="entry name" value="Sterol_desaturase/TMEM195"/>
</dbReference>